<dbReference type="PANTHER" id="PTHR42648">
    <property type="entry name" value="TRANSPOSASE, PUTATIVE-RELATED"/>
    <property type="match status" value="1"/>
</dbReference>
<feature type="region of interest" description="Disordered" evidence="2">
    <location>
        <begin position="392"/>
        <end position="449"/>
    </location>
</feature>
<comment type="caution">
    <text evidence="4">The sequence shown here is derived from an EMBL/GenBank/DDBJ whole genome shotgun (WGS) entry which is preliminary data.</text>
</comment>
<organism evidence="4 5">
    <name type="scientific">Tanacetum coccineum</name>
    <dbReference type="NCBI Taxonomy" id="301880"/>
    <lineage>
        <taxon>Eukaryota</taxon>
        <taxon>Viridiplantae</taxon>
        <taxon>Streptophyta</taxon>
        <taxon>Embryophyta</taxon>
        <taxon>Tracheophyta</taxon>
        <taxon>Spermatophyta</taxon>
        <taxon>Magnoliopsida</taxon>
        <taxon>eudicotyledons</taxon>
        <taxon>Gunneridae</taxon>
        <taxon>Pentapetalae</taxon>
        <taxon>asterids</taxon>
        <taxon>campanulids</taxon>
        <taxon>Asterales</taxon>
        <taxon>Asteraceae</taxon>
        <taxon>Asteroideae</taxon>
        <taxon>Anthemideae</taxon>
        <taxon>Anthemidinae</taxon>
        <taxon>Tanacetum</taxon>
    </lineage>
</organism>
<evidence type="ECO:0000313" key="4">
    <source>
        <dbReference type="EMBL" id="GJS85609.1"/>
    </source>
</evidence>
<reference evidence="4" key="1">
    <citation type="journal article" date="2022" name="Int. J. Mol. Sci.">
        <title>Draft Genome of Tanacetum Coccineum: Genomic Comparison of Closely Related Tanacetum-Family Plants.</title>
        <authorList>
            <person name="Yamashiro T."/>
            <person name="Shiraishi A."/>
            <person name="Nakayama K."/>
            <person name="Satake H."/>
        </authorList>
    </citation>
    <scope>NUCLEOTIDE SEQUENCE</scope>
</reference>
<dbReference type="EMBL" id="BQNB010011063">
    <property type="protein sequence ID" value="GJS85609.1"/>
    <property type="molecule type" value="Genomic_DNA"/>
</dbReference>
<keyword evidence="1" id="KW-0175">Coiled coil</keyword>
<protein>
    <submittedName>
        <fullName evidence="4">Retrovirus-related pol polyprotein from transposon TNT 1-94</fullName>
    </submittedName>
</protein>
<dbReference type="InterPro" id="IPR039537">
    <property type="entry name" value="Retrotran_Ty1/copia-like"/>
</dbReference>
<dbReference type="PANTHER" id="PTHR42648:SF32">
    <property type="entry name" value="RIBONUCLEASE H-LIKE DOMAIN, GAG-PRE-INTEGRASE DOMAIN PROTEIN-RELATED"/>
    <property type="match status" value="1"/>
</dbReference>
<evidence type="ECO:0000256" key="1">
    <source>
        <dbReference type="SAM" id="Coils"/>
    </source>
</evidence>
<feature type="domain" description="Integrase catalytic" evidence="3">
    <location>
        <begin position="631"/>
        <end position="697"/>
    </location>
</feature>
<dbReference type="InterPro" id="IPR012337">
    <property type="entry name" value="RNaseH-like_sf"/>
</dbReference>
<dbReference type="SUPFAM" id="SSF53098">
    <property type="entry name" value="Ribonuclease H-like"/>
    <property type="match status" value="1"/>
</dbReference>
<dbReference type="Proteomes" id="UP001151760">
    <property type="component" value="Unassembled WGS sequence"/>
</dbReference>
<dbReference type="Pfam" id="PF25597">
    <property type="entry name" value="SH3_retrovirus"/>
    <property type="match status" value="1"/>
</dbReference>
<evidence type="ECO:0000313" key="5">
    <source>
        <dbReference type="Proteomes" id="UP001151760"/>
    </source>
</evidence>
<dbReference type="PROSITE" id="PS50994">
    <property type="entry name" value="INTEGRASE"/>
    <property type="match status" value="1"/>
</dbReference>
<feature type="compositionally biased region" description="Polar residues" evidence="2">
    <location>
        <begin position="392"/>
        <end position="418"/>
    </location>
</feature>
<evidence type="ECO:0000256" key="2">
    <source>
        <dbReference type="SAM" id="MobiDB-lite"/>
    </source>
</evidence>
<name>A0ABQ4Z639_9ASTR</name>
<feature type="coiled-coil region" evidence="1">
    <location>
        <begin position="101"/>
        <end position="149"/>
    </location>
</feature>
<dbReference type="InterPro" id="IPR057670">
    <property type="entry name" value="SH3_retrovirus"/>
</dbReference>
<gene>
    <name evidence="4" type="ORF">Tco_0752150</name>
</gene>
<reference evidence="4" key="2">
    <citation type="submission" date="2022-01" db="EMBL/GenBank/DDBJ databases">
        <authorList>
            <person name="Yamashiro T."/>
            <person name="Shiraishi A."/>
            <person name="Satake H."/>
            <person name="Nakayama K."/>
        </authorList>
    </citation>
    <scope>NUCLEOTIDE SEQUENCE</scope>
</reference>
<sequence>MKAEALKEQTKASRLIKALTMYPPNIPATLVPRVLPTKSQVKINIFTFIQLFSEFEKTCKKRITPTGITEGERGFKQTKECYLIEVITFFKTLKEHFESIQKALTKEIKEMKDIFEELEAEVDQNIVHMKHAEIERKNLLIANDNLIADCLSKDVFYITTNSELTISRFTKMIDAHTVVQARCLVLEAELSKFWDKIQTDDHNELVNQFSNLEVNHLNLQLKYQNLKEGFGNNPPPPARETLDFDSVFVIGKRKASLQGKDNIARAKHIEQTTALLTENENLKVQIHNKMQCVTTNPVKPRLYALSKYAIDVKPIPPRNRNNREVHLVYLKHLKESVETIREIGEEAKLERPFDRSLASACLYTKHSQELLEYVQCATSNSNTHKHVEQLNTQKTNVSVPPSTRVNSCTDASRSQPRSNTKKNRILPAKSVNKKNVVEHPRTNKNPTKIGVPTVQTLHLRLFSTAGHTDLPLGDYVVGDSVISRVYYVEGLGHNMFSVGQFCDSDLEVAFRKHSCYVRDTDGVELINGSRGSNLYTISVEDMMKSSPICLLSKASKNKSWLWHRRLNHLNFGTINDLARKDLVRGLPRLKFEKDHLCSVCELGKSKKHTHKPKTENTNLEVLNTLLMDLFPRTPRQNGVVKRRNRTLIEAARTMLIFSKAPMFLWAEAVATACYTQNRSLIHTLHNKTPYELVHDKKPDLTFFRVFGALCYPTNDSEDLGKLQPTTDIGIFVGYAPSRKGYRIYNKRTRRIMETIHVQFDELTEQMAPVQLSTGPAPTFLTPGQISSGLVPNPVPAAPYVPP</sequence>
<evidence type="ECO:0000259" key="3">
    <source>
        <dbReference type="PROSITE" id="PS50994"/>
    </source>
</evidence>
<accession>A0ABQ4Z639</accession>
<dbReference type="InterPro" id="IPR036397">
    <property type="entry name" value="RNaseH_sf"/>
</dbReference>
<dbReference type="Gene3D" id="3.30.420.10">
    <property type="entry name" value="Ribonuclease H-like superfamily/Ribonuclease H"/>
    <property type="match status" value="1"/>
</dbReference>
<dbReference type="Pfam" id="PF13976">
    <property type="entry name" value="gag_pre-integrs"/>
    <property type="match status" value="1"/>
</dbReference>
<dbReference type="InterPro" id="IPR001584">
    <property type="entry name" value="Integrase_cat-core"/>
</dbReference>
<dbReference type="InterPro" id="IPR025724">
    <property type="entry name" value="GAG-pre-integrase_dom"/>
</dbReference>
<proteinExistence type="predicted"/>
<keyword evidence="5" id="KW-1185">Reference proteome</keyword>